<evidence type="ECO:0000256" key="10">
    <source>
        <dbReference type="PROSITE-ProRule" id="PRU00282"/>
    </source>
</evidence>
<name>A0A8J4Q0F0_9MYCE</name>
<keyword evidence="4 10" id="KW-0812">Transmembrane</keyword>
<keyword evidence="3 11" id="KW-0813">Transport</keyword>
<dbReference type="GO" id="GO:0005743">
    <property type="term" value="C:mitochondrial inner membrane"/>
    <property type="evidence" value="ECO:0007669"/>
    <property type="project" value="UniProtKB-SubCell"/>
</dbReference>
<evidence type="ECO:0000256" key="8">
    <source>
        <dbReference type="ARBA" id="ARBA00023128"/>
    </source>
</evidence>
<comment type="subcellular location">
    <subcellularLocation>
        <location evidence="1">Mitochondrion inner membrane</location>
        <topology evidence="1">Multi-pass membrane protein</topology>
    </subcellularLocation>
</comment>
<dbReference type="InterPro" id="IPR023395">
    <property type="entry name" value="MCP_dom_sf"/>
</dbReference>
<dbReference type="SUPFAM" id="SSF103506">
    <property type="entry name" value="Mitochondrial carrier"/>
    <property type="match status" value="1"/>
</dbReference>
<evidence type="ECO:0000256" key="6">
    <source>
        <dbReference type="ARBA" id="ARBA00022792"/>
    </source>
</evidence>
<keyword evidence="5" id="KW-0677">Repeat</keyword>
<keyword evidence="6" id="KW-0999">Mitochondrion inner membrane</keyword>
<evidence type="ECO:0008006" key="14">
    <source>
        <dbReference type="Google" id="ProtNLM"/>
    </source>
</evidence>
<evidence type="ECO:0000256" key="9">
    <source>
        <dbReference type="ARBA" id="ARBA00023136"/>
    </source>
</evidence>
<dbReference type="InterPro" id="IPR051752">
    <property type="entry name" value="Mito_2-oxodicarb_carrier"/>
</dbReference>
<evidence type="ECO:0000256" key="5">
    <source>
        <dbReference type="ARBA" id="ARBA00022737"/>
    </source>
</evidence>
<dbReference type="AlphaFoldDB" id="A0A8J4Q0F0"/>
<reference evidence="12" key="1">
    <citation type="submission" date="2020-01" db="EMBL/GenBank/DDBJ databases">
        <title>Development of genomics and gene disruption for Polysphondylium violaceum indicates a role for the polyketide synthase stlB in stalk morphogenesis.</title>
        <authorList>
            <person name="Narita B."/>
            <person name="Kawabe Y."/>
            <person name="Kin K."/>
            <person name="Saito T."/>
            <person name="Gibbs R."/>
            <person name="Kuspa A."/>
            <person name="Muzny D."/>
            <person name="Queller D."/>
            <person name="Richards S."/>
            <person name="Strassman J."/>
            <person name="Sucgang R."/>
            <person name="Worley K."/>
            <person name="Schaap P."/>
        </authorList>
    </citation>
    <scope>NUCLEOTIDE SEQUENCE</scope>
    <source>
        <strain evidence="12">QSvi11</strain>
    </source>
</reference>
<evidence type="ECO:0000313" key="12">
    <source>
        <dbReference type="EMBL" id="KAF2077451.1"/>
    </source>
</evidence>
<evidence type="ECO:0000256" key="2">
    <source>
        <dbReference type="ARBA" id="ARBA00006375"/>
    </source>
</evidence>
<dbReference type="InterPro" id="IPR002067">
    <property type="entry name" value="MCP"/>
</dbReference>
<evidence type="ECO:0000256" key="11">
    <source>
        <dbReference type="RuleBase" id="RU000488"/>
    </source>
</evidence>
<comment type="caution">
    <text evidence="12">The sequence shown here is derived from an EMBL/GenBank/DDBJ whole genome shotgun (WGS) entry which is preliminary data.</text>
</comment>
<organism evidence="12 13">
    <name type="scientific">Polysphondylium violaceum</name>
    <dbReference type="NCBI Taxonomy" id="133409"/>
    <lineage>
        <taxon>Eukaryota</taxon>
        <taxon>Amoebozoa</taxon>
        <taxon>Evosea</taxon>
        <taxon>Eumycetozoa</taxon>
        <taxon>Dictyostelia</taxon>
        <taxon>Dictyosteliales</taxon>
        <taxon>Dictyosteliaceae</taxon>
        <taxon>Polysphondylium</taxon>
    </lineage>
</organism>
<feature type="repeat" description="Solcar" evidence="10">
    <location>
        <begin position="23"/>
        <end position="106"/>
    </location>
</feature>
<keyword evidence="13" id="KW-1185">Reference proteome</keyword>
<dbReference type="PROSITE" id="PS50920">
    <property type="entry name" value="SOLCAR"/>
    <property type="match status" value="3"/>
</dbReference>
<dbReference type="PANTHER" id="PTHR46356:SF1">
    <property type="entry name" value="MITOCHONDRIAL 2-OXODICARBOXYLATE CARRIER"/>
    <property type="match status" value="1"/>
</dbReference>
<dbReference type="PANTHER" id="PTHR46356">
    <property type="entry name" value="MITOCHONDRIAL 2-OXODICARBOXYLATE CARRIER"/>
    <property type="match status" value="1"/>
</dbReference>
<feature type="repeat" description="Solcar" evidence="10">
    <location>
        <begin position="211"/>
        <end position="298"/>
    </location>
</feature>
<protein>
    <recommendedName>
        <fullName evidence="14">Mitochondrial substrate carrier family protein</fullName>
    </recommendedName>
</protein>
<comment type="similarity">
    <text evidence="2 11">Belongs to the mitochondrial carrier (TC 2.A.29) family.</text>
</comment>
<evidence type="ECO:0000256" key="1">
    <source>
        <dbReference type="ARBA" id="ARBA00004448"/>
    </source>
</evidence>
<keyword evidence="8" id="KW-0496">Mitochondrion</keyword>
<dbReference type="Pfam" id="PF00153">
    <property type="entry name" value="Mito_carr"/>
    <property type="match status" value="3"/>
</dbReference>
<dbReference type="InterPro" id="IPR018108">
    <property type="entry name" value="MCP_transmembrane"/>
</dbReference>
<keyword evidence="9 10" id="KW-0472">Membrane</keyword>
<proteinExistence type="inferred from homology"/>
<dbReference type="PRINTS" id="PR00926">
    <property type="entry name" value="MITOCARRIER"/>
</dbReference>
<dbReference type="Gene3D" id="1.50.40.10">
    <property type="entry name" value="Mitochondrial carrier domain"/>
    <property type="match status" value="1"/>
</dbReference>
<evidence type="ECO:0000256" key="3">
    <source>
        <dbReference type="ARBA" id="ARBA00022448"/>
    </source>
</evidence>
<dbReference type="Proteomes" id="UP000695562">
    <property type="component" value="Unassembled WGS sequence"/>
</dbReference>
<dbReference type="GO" id="GO:0055085">
    <property type="term" value="P:transmembrane transport"/>
    <property type="evidence" value="ECO:0007669"/>
    <property type="project" value="InterPro"/>
</dbReference>
<gene>
    <name evidence="12" type="ORF">CYY_001224</name>
</gene>
<sequence>MTGTTTTTGNAGNVPPPAARPKHNLLHNFIAGGAAGVMEICIMYPLDVVKTRAQLQVGQGSSMFSTLMHMIKHDGFGMYRGILPPILIEAPKRAIKFASNQFYEDRILQFYGNTKITQGQAISSGVCAGITEAFVVVPFELVKIRLQAKENAGKYKNTMDCVSKIAKAEGLMGFYKGLESTLWRHAFWNGGYFGLIHTIKAALPKPTTEKHTLFNNFIAGALAGGFGTVLNTPADVVKSRIQNQGTGPVKYNWFIPSAITIYKEEGFLALYKGFLPKVLRLAPGGGILLLAHSFIMKLLTNNSN</sequence>
<accession>A0A8J4Q0F0</accession>
<feature type="repeat" description="Solcar" evidence="10">
    <location>
        <begin position="116"/>
        <end position="202"/>
    </location>
</feature>
<dbReference type="OrthoDB" id="434783at2759"/>
<dbReference type="EMBL" id="AJWJ01000028">
    <property type="protein sequence ID" value="KAF2077451.1"/>
    <property type="molecule type" value="Genomic_DNA"/>
</dbReference>
<evidence type="ECO:0000256" key="4">
    <source>
        <dbReference type="ARBA" id="ARBA00022692"/>
    </source>
</evidence>
<keyword evidence="7" id="KW-1133">Transmembrane helix</keyword>
<evidence type="ECO:0000256" key="7">
    <source>
        <dbReference type="ARBA" id="ARBA00022989"/>
    </source>
</evidence>
<evidence type="ECO:0000313" key="13">
    <source>
        <dbReference type="Proteomes" id="UP000695562"/>
    </source>
</evidence>